<dbReference type="RefSeq" id="WP_310374323.1">
    <property type="nucleotide sequence ID" value="NZ_JAVDYB010000001.1"/>
</dbReference>
<dbReference type="SUPFAM" id="SSF55729">
    <property type="entry name" value="Acyl-CoA N-acyltransferases (Nat)"/>
    <property type="match status" value="1"/>
</dbReference>
<dbReference type="Gene3D" id="3.40.630.30">
    <property type="match status" value="1"/>
</dbReference>
<dbReference type="Proteomes" id="UP001183643">
    <property type="component" value="Unassembled WGS sequence"/>
</dbReference>
<dbReference type="EMBL" id="JAVDYB010000001">
    <property type="protein sequence ID" value="MDR7280129.1"/>
    <property type="molecule type" value="Genomic_DNA"/>
</dbReference>
<dbReference type="InterPro" id="IPR016181">
    <property type="entry name" value="Acyl_CoA_acyltransferase"/>
</dbReference>
<comment type="caution">
    <text evidence="1">The sequence shown here is derived from an EMBL/GenBank/DDBJ whole genome shotgun (WGS) entry which is preliminary data.</text>
</comment>
<dbReference type="AlphaFoldDB" id="A0AAE3YUH1"/>
<evidence type="ECO:0000313" key="1">
    <source>
        <dbReference type="EMBL" id="MDR7280129.1"/>
    </source>
</evidence>
<evidence type="ECO:0000313" key="2">
    <source>
        <dbReference type="Proteomes" id="UP001183643"/>
    </source>
</evidence>
<keyword evidence="2" id="KW-1185">Reference proteome</keyword>
<accession>A0AAE3YUH1</accession>
<proteinExistence type="predicted"/>
<gene>
    <name evidence="1" type="ORF">J2S41_006907</name>
</gene>
<name>A0AAE3YUH1_9ACTN</name>
<organism evidence="1 2">
    <name type="scientific">Catenuloplanes atrovinosus</name>
    <dbReference type="NCBI Taxonomy" id="137266"/>
    <lineage>
        <taxon>Bacteria</taxon>
        <taxon>Bacillati</taxon>
        <taxon>Actinomycetota</taxon>
        <taxon>Actinomycetes</taxon>
        <taxon>Micromonosporales</taxon>
        <taxon>Micromonosporaceae</taxon>
        <taxon>Catenuloplanes</taxon>
    </lineage>
</organism>
<reference evidence="1" key="1">
    <citation type="submission" date="2023-07" db="EMBL/GenBank/DDBJ databases">
        <title>Sequencing the genomes of 1000 actinobacteria strains.</title>
        <authorList>
            <person name="Klenk H.-P."/>
        </authorList>
    </citation>
    <scope>NUCLEOTIDE SEQUENCE</scope>
    <source>
        <strain evidence="1">DSM 44707</strain>
    </source>
</reference>
<protein>
    <submittedName>
        <fullName evidence="1">Uncharacterized protein</fullName>
    </submittedName>
</protein>
<sequence length="253" mass="27763">MSREPVPYPGRFAAVLVGTDHPLAEAGRVVERAVFETSFGLDADAMKAEYGEYDPASRFIVVLDQARRRAAGVIRLIDESPAGLKSLNDAPAYIGGTVDSIRAHHGMTDGRPAVDVATLAVLPEYRGARSVLVSTLLYRTLYRAFHRDGIVHVVAMIDDRAYRNLRRIGTPFVPMLGSSPFPYLGAAENRALYGDFRRFGPAIARNAAELRRRSRLSPSGLRHPRRLLARRVAARVADGIITGANLDAHIHLE</sequence>